<evidence type="ECO:0000259" key="1">
    <source>
        <dbReference type="Pfam" id="PF00339"/>
    </source>
</evidence>
<dbReference type="AlphaFoldDB" id="A0A8J2P9U5"/>
<dbReference type="InterPro" id="IPR011021">
    <property type="entry name" value="Arrestin-like_N"/>
</dbReference>
<reference evidence="2" key="1">
    <citation type="submission" date="2021-06" db="EMBL/GenBank/DDBJ databases">
        <authorList>
            <person name="Hodson N. C."/>
            <person name="Mongue J. A."/>
            <person name="Jaron S. K."/>
        </authorList>
    </citation>
    <scope>NUCLEOTIDE SEQUENCE</scope>
</reference>
<sequence>MGLNFQILLDSTTKDYFPGEFVSGQILILNDVPVEIKALQLIFTGECEIYFSKLKNRFERGSNGQVICRKRMINRNAKEVYLQSLVNILDPAVEIIPPGRHEYSFQYELPTDLPPSFDGVFGNIFYNMKAELHTFQGPDCETTMAFRILGITDLRLNDLHLPGQKITKRTFFGCFGCGSGTADFTLQLESKGAYVGDYIPFVLEVNNDSSKVLATKVSLIQ</sequence>
<dbReference type="GO" id="GO:0015031">
    <property type="term" value="P:protein transport"/>
    <property type="evidence" value="ECO:0007669"/>
    <property type="project" value="TreeGrafter"/>
</dbReference>
<dbReference type="PANTHER" id="PTHR11188">
    <property type="entry name" value="ARRESTIN DOMAIN CONTAINING PROTEIN"/>
    <property type="match status" value="1"/>
</dbReference>
<feature type="non-terminal residue" evidence="2">
    <location>
        <position position="1"/>
    </location>
</feature>
<dbReference type="Pfam" id="PF00339">
    <property type="entry name" value="Arrestin_N"/>
    <property type="match status" value="1"/>
</dbReference>
<organism evidence="2 3">
    <name type="scientific">Allacma fusca</name>
    <dbReference type="NCBI Taxonomy" id="39272"/>
    <lineage>
        <taxon>Eukaryota</taxon>
        <taxon>Metazoa</taxon>
        <taxon>Ecdysozoa</taxon>
        <taxon>Arthropoda</taxon>
        <taxon>Hexapoda</taxon>
        <taxon>Collembola</taxon>
        <taxon>Symphypleona</taxon>
        <taxon>Sminthuridae</taxon>
        <taxon>Allacma</taxon>
    </lineage>
</organism>
<dbReference type="EMBL" id="CAJVCH010329380">
    <property type="protein sequence ID" value="CAG7786928.1"/>
    <property type="molecule type" value="Genomic_DNA"/>
</dbReference>
<name>A0A8J2P9U5_9HEXA</name>
<gene>
    <name evidence="2" type="ORF">AFUS01_LOCUS25474</name>
</gene>
<feature type="domain" description="Arrestin-like N-terminal" evidence="1">
    <location>
        <begin position="5"/>
        <end position="154"/>
    </location>
</feature>
<comment type="caution">
    <text evidence="2">The sequence shown here is derived from an EMBL/GenBank/DDBJ whole genome shotgun (WGS) entry which is preliminary data.</text>
</comment>
<evidence type="ECO:0000313" key="2">
    <source>
        <dbReference type="EMBL" id="CAG7786928.1"/>
    </source>
</evidence>
<dbReference type="Proteomes" id="UP000708208">
    <property type="component" value="Unassembled WGS sequence"/>
</dbReference>
<evidence type="ECO:0000313" key="3">
    <source>
        <dbReference type="Proteomes" id="UP000708208"/>
    </source>
</evidence>
<keyword evidence="3" id="KW-1185">Reference proteome</keyword>
<dbReference type="OrthoDB" id="2333384at2759"/>
<accession>A0A8J2P9U5</accession>
<dbReference type="InterPro" id="IPR050357">
    <property type="entry name" value="Arrestin_domain-protein"/>
</dbReference>
<proteinExistence type="predicted"/>
<dbReference type="GO" id="GO:0005737">
    <property type="term" value="C:cytoplasm"/>
    <property type="evidence" value="ECO:0007669"/>
    <property type="project" value="TreeGrafter"/>
</dbReference>
<dbReference type="PANTHER" id="PTHR11188:SF17">
    <property type="entry name" value="FI21816P1"/>
    <property type="match status" value="1"/>
</dbReference>
<protein>
    <recommendedName>
        <fullName evidence="1">Arrestin-like N-terminal domain-containing protein</fullName>
    </recommendedName>
</protein>